<dbReference type="EMBL" id="JBEPSM010000001">
    <property type="protein sequence ID" value="MET4633893.1"/>
    <property type="molecule type" value="Genomic_DNA"/>
</dbReference>
<evidence type="ECO:0000256" key="2">
    <source>
        <dbReference type="SAM" id="Phobius"/>
    </source>
</evidence>
<evidence type="ECO:0000313" key="4">
    <source>
        <dbReference type="Proteomes" id="UP001549321"/>
    </source>
</evidence>
<sequence length="152" mass="16490">MLRALNVIWVALMVAGAVVTYAMKDRAGRAADHVMELRRDIAREKDLMNILQAEWSVLDQPSRLQELVGRYSSYLHLTPLDVRQLASLDEVPDKPIEVPGASLDRMITSGVAKSGSAKPILAKPIVAKPTTAQASIAKPRPRDLAAQSGANP</sequence>
<evidence type="ECO:0000313" key="3">
    <source>
        <dbReference type="EMBL" id="MET4633893.1"/>
    </source>
</evidence>
<name>A0ABV2QYD0_9HYPH</name>
<gene>
    <name evidence="3" type="ORF">ABIE08_001806</name>
</gene>
<dbReference type="RefSeq" id="WP_354550422.1">
    <property type="nucleotide sequence ID" value="NZ_JBEPSM010000001.1"/>
</dbReference>
<evidence type="ECO:0008006" key="5">
    <source>
        <dbReference type="Google" id="ProtNLM"/>
    </source>
</evidence>
<keyword evidence="2" id="KW-1133">Transmembrane helix</keyword>
<keyword evidence="2" id="KW-0812">Transmembrane</keyword>
<accession>A0ABV2QYD0</accession>
<feature type="region of interest" description="Disordered" evidence="1">
    <location>
        <begin position="131"/>
        <end position="152"/>
    </location>
</feature>
<protein>
    <recommendedName>
        <fullName evidence="5">Cell division protein FtsL</fullName>
    </recommendedName>
</protein>
<comment type="caution">
    <text evidence="3">The sequence shown here is derived from an EMBL/GenBank/DDBJ whole genome shotgun (WGS) entry which is preliminary data.</text>
</comment>
<proteinExistence type="predicted"/>
<feature type="transmembrane region" description="Helical" evidence="2">
    <location>
        <begin position="6"/>
        <end position="23"/>
    </location>
</feature>
<reference evidence="3 4" key="1">
    <citation type="submission" date="2024-06" db="EMBL/GenBank/DDBJ databases">
        <title>Sorghum-associated microbial communities from plants grown in Nebraska, USA.</title>
        <authorList>
            <person name="Schachtman D."/>
        </authorList>
    </citation>
    <scope>NUCLEOTIDE SEQUENCE [LARGE SCALE GENOMIC DNA]</scope>
    <source>
        <strain evidence="3 4">3207</strain>
    </source>
</reference>
<keyword evidence="2" id="KW-0472">Membrane</keyword>
<evidence type="ECO:0000256" key="1">
    <source>
        <dbReference type="SAM" id="MobiDB-lite"/>
    </source>
</evidence>
<keyword evidence="4" id="KW-1185">Reference proteome</keyword>
<organism evidence="3 4">
    <name type="scientific">Kaistia defluvii</name>
    <dbReference type="NCBI Taxonomy" id="410841"/>
    <lineage>
        <taxon>Bacteria</taxon>
        <taxon>Pseudomonadati</taxon>
        <taxon>Pseudomonadota</taxon>
        <taxon>Alphaproteobacteria</taxon>
        <taxon>Hyphomicrobiales</taxon>
        <taxon>Kaistiaceae</taxon>
        <taxon>Kaistia</taxon>
    </lineage>
</organism>
<dbReference type="Proteomes" id="UP001549321">
    <property type="component" value="Unassembled WGS sequence"/>
</dbReference>